<protein>
    <submittedName>
        <fullName evidence="2">Uncharacterized protein</fullName>
    </submittedName>
</protein>
<gene>
    <name evidence="2" type="ORF">PsYK624_014260</name>
</gene>
<feature type="region of interest" description="Disordered" evidence="1">
    <location>
        <begin position="99"/>
        <end position="118"/>
    </location>
</feature>
<accession>A0A9P3L946</accession>
<proteinExistence type="predicted"/>
<organism evidence="2 3">
    <name type="scientific">Phanerochaete sordida</name>
    <dbReference type="NCBI Taxonomy" id="48140"/>
    <lineage>
        <taxon>Eukaryota</taxon>
        <taxon>Fungi</taxon>
        <taxon>Dikarya</taxon>
        <taxon>Basidiomycota</taxon>
        <taxon>Agaricomycotina</taxon>
        <taxon>Agaricomycetes</taxon>
        <taxon>Polyporales</taxon>
        <taxon>Phanerochaetaceae</taxon>
        <taxon>Phanerochaete</taxon>
    </lineage>
</organism>
<evidence type="ECO:0000313" key="3">
    <source>
        <dbReference type="Proteomes" id="UP000703269"/>
    </source>
</evidence>
<keyword evidence="3" id="KW-1185">Reference proteome</keyword>
<dbReference type="EMBL" id="BPQB01000002">
    <property type="protein sequence ID" value="GJE85347.1"/>
    <property type="molecule type" value="Genomic_DNA"/>
</dbReference>
<feature type="compositionally biased region" description="Polar residues" evidence="1">
    <location>
        <begin position="102"/>
        <end position="118"/>
    </location>
</feature>
<sequence>MFAINITQLVIFNAESGEVLGVYVNAMPLVLVSRFMMNLRQVAGPADSFSISTVAFQANTDMLGNIAEPIEFHVTQASSVGSSETRCSEDGEIPMFTLREGGTQTYDTTAQHGGSTSA</sequence>
<reference evidence="2 3" key="1">
    <citation type="submission" date="2021-08" db="EMBL/GenBank/DDBJ databases">
        <title>Draft Genome Sequence of Phanerochaete sordida strain YK-624.</title>
        <authorList>
            <person name="Mori T."/>
            <person name="Dohra H."/>
            <person name="Suzuki T."/>
            <person name="Kawagishi H."/>
            <person name="Hirai H."/>
        </authorList>
    </citation>
    <scope>NUCLEOTIDE SEQUENCE [LARGE SCALE GENOMIC DNA]</scope>
    <source>
        <strain evidence="2 3">YK-624</strain>
    </source>
</reference>
<name>A0A9P3L946_9APHY</name>
<dbReference type="AlphaFoldDB" id="A0A9P3L946"/>
<comment type="caution">
    <text evidence="2">The sequence shown here is derived from an EMBL/GenBank/DDBJ whole genome shotgun (WGS) entry which is preliminary data.</text>
</comment>
<evidence type="ECO:0000313" key="2">
    <source>
        <dbReference type="EMBL" id="GJE85347.1"/>
    </source>
</evidence>
<dbReference type="Proteomes" id="UP000703269">
    <property type="component" value="Unassembled WGS sequence"/>
</dbReference>
<dbReference type="OrthoDB" id="2804213at2759"/>
<evidence type="ECO:0000256" key="1">
    <source>
        <dbReference type="SAM" id="MobiDB-lite"/>
    </source>
</evidence>